<keyword evidence="9" id="KW-1185">Reference proteome</keyword>
<name>A0ABM7ZRG1_STRNI</name>
<feature type="transmembrane region" description="Helical" evidence="6">
    <location>
        <begin position="187"/>
        <end position="212"/>
    </location>
</feature>
<dbReference type="PANTHER" id="PTHR43229:SF2">
    <property type="entry name" value="NODULATION PROTEIN J"/>
    <property type="match status" value="1"/>
</dbReference>
<feature type="transmembrane region" description="Helical" evidence="6">
    <location>
        <begin position="248"/>
        <end position="270"/>
    </location>
</feature>
<gene>
    <name evidence="8" type="ORF">HEK616_21270</name>
</gene>
<evidence type="ECO:0000256" key="6">
    <source>
        <dbReference type="RuleBase" id="RU361157"/>
    </source>
</evidence>
<keyword evidence="2 6" id="KW-0812">Transmembrane</keyword>
<reference evidence="8" key="1">
    <citation type="submission" date="2022-06" db="EMBL/GenBank/DDBJ databases">
        <title>Complete genome sequence of Streptomyces nigrescens HEK616.</title>
        <authorList>
            <person name="Asamizu S."/>
            <person name="Onaka H."/>
        </authorList>
    </citation>
    <scope>NUCLEOTIDE SEQUENCE</scope>
    <source>
        <strain evidence="8">HEK616</strain>
    </source>
</reference>
<dbReference type="Pfam" id="PF01061">
    <property type="entry name" value="ABC2_membrane"/>
    <property type="match status" value="1"/>
</dbReference>
<proteinExistence type="inferred from homology"/>
<evidence type="ECO:0000256" key="3">
    <source>
        <dbReference type="ARBA" id="ARBA00022989"/>
    </source>
</evidence>
<feature type="transmembrane region" description="Helical" evidence="6">
    <location>
        <begin position="117"/>
        <end position="142"/>
    </location>
</feature>
<evidence type="ECO:0000313" key="9">
    <source>
        <dbReference type="Proteomes" id="UP001059597"/>
    </source>
</evidence>
<dbReference type="InterPro" id="IPR013525">
    <property type="entry name" value="ABC2_TM"/>
</dbReference>
<evidence type="ECO:0000256" key="1">
    <source>
        <dbReference type="ARBA" id="ARBA00004141"/>
    </source>
</evidence>
<keyword evidence="6" id="KW-1003">Cell membrane</keyword>
<dbReference type="EMBL" id="AP026073">
    <property type="protein sequence ID" value="BDM68640.1"/>
    <property type="molecule type" value="Genomic_DNA"/>
</dbReference>
<dbReference type="InterPro" id="IPR000412">
    <property type="entry name" value="ABC_2_transport"/>
</dbReference>
<comment type="similarity">
    <text evidence="6">Belongs to the ABC-2 integral membrane protein family.</text>
</comment>
<evidence type="ECO:0000256" key="5">
    <source>
        <dbReference type="ARBA" id="ARBA00023251"/>
    </source>
</evidence>
<feature type="domain" description="ABC transmembrane type-2" evidence="7">
    <location>
        <begin position="38"/>
        <end position="273"/>
    </location>
</feature>
<evidence type="ECO:0000259" key="7">
    <source>
        <dbReference type="PROSITE" id="PS51012"/>
    </source>
</evidence>
<accession>A0ABM7ZRG1</accession>
<evidence type="ECO:0000256" key="2">
    <source>
        <dbReference type="ARBA" id="ARBA00022692"/>
    </source>
</evidence>
<dbReference type="PANTHER" id="PTHR43229">
    <property type="entry name" value="NODULATION PROTEIN J"/>
    <property type="match status" value="1"/>
</dbReference>
<dbReference type="InterPro" id="IPR051784">
    <property type="entry name" value="Nod_factor_ABC_transporter"/>
</dbReference>
<feature type="transmembrane region" description="Helical" evidence="6">
    <location>
        <begin position="38"/>
        <end position="58"/>
    </location>
</feature>
<organism evidence="8 9">
    <name type="scientific">Streptomyces nigrescens</name>
    <dbReference type="NCBI Taxonomy" id="1920"/>
    <lineage>
        <taxon>Bacteria</taxon>
        <taxon>Bacillati</taxon>
        <taxon>Actinomycetota</taxon>
        <taxon>Actinomycetes</taxon>
        <taxon>Kitasatosporales</taxon>
        <taxon>Streptomycetaceae</taxon>
        <taxon>Streptomyces</taxon>
    </lineage>
</organism>
<dbReference type="RefSeq" id="WP_261952621.1">
    <property type="nucleotide sequence ID" value="NZ_AP026073.1"/>
</dbReference>
<evidence type="ECO:0000256" key="4">
    <source>
        <dbReference type="ARBA" id="ARBA00023136"/>
    </source>
</evidence>
<keyword evidence="6" id="KW-0813">Transport</keyword>
<keyword evidence="4 6" id="KW-0472">Membrane</keyword>
<feature type="transmembrane region" description="Helical" evidence="6">
    <location>
        <begin position="154"/>
        <end position="175"/>
    </location>
</feature>
<keyword evidence="3 6" id="KW-1133">Transmembrane helix</keyword>
<sequence>MSTLTVDTPAGPSAAAGVVRETLALAGRRLRHLRRAPGRTVGLVMNPLVMLLAVGYLFKNAIVSPHGGAYQEYLMAGITAQVGLAGVGPTAVSVALDRRAGLMDRFRSLPISRAAVLTAHALGDLLIGLGVLVVISLVGLGIGWRVHGDPLSVLAGFGVAALFILATVWVGIALGMTVSNIESVDSIAALGLVVCTFLSDAVFSASAMPAWLRPVVEWNPVTAVADAIRHLWGNPVQPGSGFPGQHPFLVAGCWLALLLAGAMAAALTSFRSRE</sequence>
<protein>
    <recommendedName>
        <fullName evidence="6">Transport permease protein</fullName>
    </recommendedName>
</protein>
<dbReference type="PROSITE" id="PS51012">
    <property type="entry name" value="ABC_TM2"/>
    <property type="match status" value="1"/>
</dbReference>
<feature type="transmembrane region" description="Helical" evidence="6">
    <location>
        <begin position="73"/>
        <end position="96"/>
    </location>
</feature>
<evidence type="ECO:0000313" key="8">
    <source>
        <dbReference type="EMBL" id="BDM68640.1"/>
    </source>
</evidence>
<dbReference type="InterPro" id="IPR047817">
    <property type="entry name" value="ABC2_TM_bact-type"/>
</dbReference>
<keyword evidence="5" id="KW-0046">Antibiotic resistance</keyword>
<dbReference type="Proteomes" id="UP001059597">
    <property type="component" value="Chromosome"/>
</dbReference>
<comment type="subcellular location">
    <subcellularLocation>
        <location evidence="6">Cell membrane</location>
        <topology evidence="6">Multi-pass membrane protein</topology>
    </subcellularLocation>
    <subcellularLocation>
        <location evidence="1">Membrane</location>
        <topology evidence="1">Multi-pass membrane protein</topology>
    </subcellularLocation>
</comment>
<dbReference type="PIRSF" id="PIRSF006648">
    <property type="entry name" value="DrrB"/>
    <property type="match status" value="1"/>
</dbReference>